<dbReference type="Gene3D" id="2.170.270.10">
    <property type="entry name" value="SET domain"/>
    <property type="match status" value="1"/>
</dbReference>
<proteinExistence type="predicted"/>
<dbReference type="InterPro" id="IPR007728">
    <property type="entry name" value="Pre-SET_dom"/>
</dbReference>
<evidence type="ECO:0000259" key="5">
    <source>
        <dbReference type="PROSITE" id="PS50280"/>
    </source>
</evidence>
<accession>A0AAD4R765</accession>
<sequence length="312" mass="36080">MRNIIDPDIAEGTTEFPIPVINDVDEEEVDTRFKYVVANVDDIEYSLEDLTGCDCEGECVPGSCACIDASNIEIEDYRIKNASELHNRFEKYELYECGRDICKCKGKCRNRLTPDKFNIKVELVKQKDKGFGVLSKQFIETGTFVAEFVGELLFVIEANIRQNPSEYSFFVSNLHTFKKNSGHYVDPTRFGNIARFFNHSCLPNLTPFRYYSNHRRLDRVSMGFVAWRTIVPGAEITIDYGSKWWTTNVKQSHNFFCRCEWDYCGYPPPGAPQLTIEESKKKAVQIIKDDLEKLMLYKKLCRKHLTGTFNLK</sequence>
<evidence type="ECO:0000313" key="7">
    <source>
        <dbReference type="Proteomes" id="UP001201812"/>
    </source>
</evidence>
<dbReference type="GO" id="GO:0005634">
    <property type="term" value="C:nucleus"/>
    <property type="evidence" value="ECO:0007669"/>
    <property type="project" value="InterPro"/>
</dbReference>
<comment type="caution">
    <text evidence="6">The sequence shown here is derived from an EMBL/GenBank/DDBJ whole genome shotgun (WGS) entry which is preliminary data.</text>
</comment>
<dbReference type="GO" id="GO:0002039">
    <property type="term" value="F:p53 binding"/>
    <property type="evidence" value="ECO:0007669"/>
    <property type="project" value="InterPro"/>
</dbReference>
<dbReference type="GO" id="GO:0032259">
    <property type="term" value="P:methylation"/>
    <property type="evidence" value="ECO:0007669"/>
    <property type="project" value="UniProtKB-KW"/>
</dbReference>
<dbReference type="Pfam" id="PF00856">
    <property type="entry name" value="SET"/>
    <property type="match status" value="1"/>
</dbReference>
<evidence type="ECO:0000256" key="3">
    <source>
        <dbReference type="ARBA" id="ARBA00022603"/>
    </source>
</evidence>
<feature type="domain" description="SET" evidence="5">
    <location>
        <begin position="119"/>
        <end position="241"/>
    </location>
</feature>
<dbReference type="PROSITE" id="PS50280">
    <property type="entry name" value="SET"/>
    <property type="match status" value="1"/>
</dbReference>
<dbReference type="EMBL" id="JAKKPZ010000013">
    <property type="protein sequence ID" value="KAI1714517.1"/>
    <property type="molecule type" value="Genomic_DNA"/>
</dbReference>
<dbReference type="SMART" id="SM00317">
    <property type="entry name" value="SET"/>
    <property type="match status" value="1"/>
</dbReference>
<protein>
    <submittedName>
        <fullName evidence="6">SET domain-containing protein</fullName>
    </submittedName>
</protein>
<dbReference type="GO" id="GO:0000122">
    <property type="term" value="P:negative regulation of transcription by RNA polymerase II"/>
    <property type="evidence" value="ECO:0007669"/>
    <property type="project" value="TreeGrafter"/>
</dbReference>
<dbReference type="AlphaFoldDB" id="A0AAD4R765"/>
<dbReference type="Pfam" id="PF05033">
    <property type="entry name" value="Pre-SET"/>
    <property type="match status" value="1"/>
</dbReference>
<keyword evidence="7" id="KW-1185">Reference proteome</keyword>
<dbReference type="Proteomes" id="UP001201812">
    <property type="component" value="Unassembled WGS sequence"/>
</dbReference>
<dbReference type="InterPro" id="IPR001214">
    <property type="entry name" value="SET_dom"/>
</dbReference>
<organism evidence="6 7">
    <name type="scientific">Ditylenchus destructor</name>
    <dbReference type="NCBI Taxonomy" id="166010"/>
    <lineage>
        <taxon>Eukaryota</taxon>
        <taxon>Metazoa</taxon>
        <taxon>Ecdysozoa</taxon>
        <taxon>Nematoda</taxon>
        <taxon>Chromadorea</taxon>
        <taxon>Rhabditida</taxon>
        <taxon>Tylenchina</taxon>
        <taxon>Tylenchomorpha</taxon>
        <taxon>Sphaerularioidea</taxon>
        <taxon>Anguinidae</taxon>
        <taxon>Anguininae</taxon>
        <taxon>Ditylenchus</taxon>
    </lineage>
</organism>
<keyword evidence="3" id="KW-0808">Transferase</keyword>
<dbReference type="PANTHER" id="PTHR46307">
    <property type="entry name" value="G9A, ISOFORM B"/>
    <property type="match status" value="1"/>
</dbReference>
<dbReference type="InterPro" id="IPR043550">
    <property type="entry name" value="EHMT1/EHMT2"/>
</dbReference>
<dbReference type="InterPro" id="IPR046341">
    <property type="entry name" value="SET_dom_sf"/>
</dbReference>
<evidence type="ECO:0000256" key="4">
    <source>
        <dbReference type="ARBA" id="ARBA00022691"/>
    </source>
</evidence>
<dbReference type="PANTHER" id="PTHR46307:SF4">
    <property type="entry name" value="G9A, ISOFORM B"/>
    <property type="match status" value="1"/>
</dbReference>
<dbReference type="GO" id="GO:0046974">
    <property type="term" value="F:histone H3K9 methyltransferase activity"/>
    <property type="evidence" value="ECO:0007669"/>
    <property type="project" value="TreeGrafter"/>
</dbReference>
<dbReference type="GO" id="GO:0000785">
    <property type="term" value="C:chromatin"/>
    <property type="evidence" value="ECO:0007669"/>
    <property type="project" value="TreeGrafter"/>
</dbReference>
<dbReference type="SUPFAM" id="SSF82199">
    <property type="entry name" value="SET domain"/>
    <property type="match status" value="1"/>
</dbReference>
<dbReference type="SMART" id="SM00468">
    <property type="entry name" value="PreSET"/>
    <property type="match status" value="1"/>
</dbReference>
<dbReference type="GO" id="GO:0008270">
    <property type="term" value="F:zinc ion binding"/>
    <property type="evidence" value="ECO:0007669"/>
    <property type="project" value="InterPro"/>
</dbReference>
<evidence type="ECO:0000256" key="1">
    <source>
        <dbReference type="ARBA" id="ARBA00004286"/>
    </source>
</evidence>
<name>A0AAD4R765_9BILA</name>
<reference evidence="6" key="1">
    <citation type="submission" date="2022-01" db="EMBL/GenBank/DDBJ databases">
        <title>Genome Sequence Resource for Two Populations of Ditylenchus destructor, the Migratory Endoparasitic Phytonematode.</title>
        <authorList>
            <person name="Zhang H."/>
            <person name="Lin R."/>
            <person name="Xie B."/>
        </authorList>
    </citation>
    <scope>NUCLEOTIDE SEQUENCE</scope>
    <source>
        <strain evidence="6">BazhouSP</strain>
    </source>
</reference>
<evidence type="ECO:0000313" key="6">
    <source>
        <dbReference type="EMBL" id="KAI1714517.1"/>
    </source>
</evidence>
<keyword evidence="3" id="KW-0489">Methyltransferase</keyword>
<evidence type="ECO:0000256" key="2">
    <source>
        <dbReference type="ARBA" id="ARBA00022454"/>
    </source>
</evidence>
<keyword evidence="4" id="KW-0949">S-adenosyl-L-methionine</keyword>
<gene>
    <name evidence="6" type="ORF">DdX_08615</name>
</gene>
<comment type="subcellular location">
    <subcellularLocation>
        <location evidence="1">Chromosome</location>
    </subcellularLocation>
</comment>
<keyword evidence="2" id="KW-0158">Chromosome</keyword>